<dbReference type="InterPro" id="IPR039426">
    <property type="entry name" value="TonB-dep_rcpt-like"/>
</dbReference>
<dbReference type="Pfam" id="PF13715">
    <property type="entry name" value="CarbopepD_reg_2"/>
    <property type="match status" value="1"/>
</dbReference>
<protein>
    <submittedName>
        <fullName evidence="9">SusC/RagA family TonB-linked outer membrane protein</fullName>
    </submittedName>
</protein>
<dbReference type="InterPro" id="IPR037066">
    <property type="entry name" value="Plug_dom_sf"/>
</dbReference>
<dbReference type="PROSITE" id="PS52016">
    <property type="entry name" value="TONB_DEPENDENT_REC_3"/>
    <property type="match status" value="1"/>
</dbReference>
<comment type="caution">
    <text evidence="9">The sequence shown here is derived from an EMBL/GenBank/DDBJ whole genome shotgun (WGS) entry which is preliminary data.</text>
</comment>
<dbReference type="Gene3D" id="2.60.40.1120">
    <property type="entry name" value="Carboxypeptidase-like, regulatory domain"/>
    <property type="match status" value="1"/>
</dbReference>
<evidence type="ECO:0000256" key="4">
    <source>
        <dbReference type="ARBA" id="ARBA00022692"/>
    </source>
</evidence>
<evidence type="ECO:0000256" key="7">
    <source>
        <dbReference type="PROSITE-ProRule" id="PRU01360"/>
    </source>
</evidence>
<dbReference type="InterPro" id="IPR036942">
    <property type="entry name" value="Beta-barrel_TonB_sf"/>
</dbReference>
<dbReference type="GO" id="GO:0009279">
    <property type="term" value="C:cell outer membrane"/>
    <property type="evidence" value="ECO:0007669"/>
    <property type="project" value="UniProtKB-SubCell"/>
</dbReference>
<evidence type="ECO:0000313" key="10">
    <source>
        <dbReference type="Proteomes" id="UP000284243"/>
    </source>
</evidence>
<dbReference type="InterPro" id="IPR011662">
    <property type="entry name" value="Secretin/TonB_short_N"/>
</dbReference>
<evidence type="ECO:0000256" key="6">
    <source>
        <dbReference type="ARBA" id="ARBA00023237"/>
    </source>
</evidence>
<dbReference type="InterPro" id="IPR023996">
    <property type="entry name" value="TonB-dep_OMP_SusC/RagA"/>
</dbReference>
<keyword evidence="5 7" id="KW-0472">Membrane</keyword>
<keyword evidence="3 7" id="KW-1134">Transmembrane beta strand</keyword>
<organism evidence="9 10">
    <name type="scientific">Odoribacter splanchnicus</name>
    <dbReference type="NCBI Taxonomy" id="28118"/>
    <lineage>
        <taxon>Bacteria</taxon>
        <taxon>Pseudomonadati</taxon>
        <taxon>Bacteroidota</taxon>
        <taxon>Bacteroidia</taxon>
        <taxon>Bacteroidales</taxon>
        <taxon>Odoribacteraceae</taxon>
        <taxon>Odoribacter</taxon>
    </lineage>
</organism>
<keyword evidence="6 7" id="KW-0998">Cell outer membrane</keyword>
<dbReference type="Pfam" id="PF07715">
    <property type="entry name" value="Plug"/>
    <property type="match status" value="1"/>
</dbReference>
<dbReference type="SUPFAM" id="SSF56935">
    <property type="entry name" value="Porins"/>
    <property type="match status" value="1"/>
</dbReference>
<evidence type="ECO:0000313" key="9">
    <source>
        <dbReference type="EMBL" id="RGU58505.1"/>
    </source>
</evidence>
<gene>
    <name evidence="9" type="ORF">DWW57_01975</name>
</gene>
<reference evidence="9 10" key="1">
    <citation type="submission" date="2018-08" db="EMBL/GenBank/DDBJ databases">
        <title>A genome reference for cultivated species of the human gut microbiota.</title>
        <authorList>
            <person name="Zou Y."/>
            <person name="Xue W."/>
            <person name="Luo G."/>
        </authorList>
    </citation>
    <scope>NUCLEOTIDE SEQUENCE [LARGE SCALE GENOMIC DNA]</scope>
    <source>
        <strain evidence="9 10">AF16-14</strain>
    </source>
</reference>
<evidence type="ECO:0000256" key="1">
    <source>
        <dbReference type="ARBA" id="ARBA00004571"/>
    </source>
</evidence>
<dbReference type="InterPro" id="IPR023997">
    <property type="entry name" value="TonB-dep_OMP_SusC/RagA_CS"/>
</dbReference>
<dbReference type="EMBL" id="QRYC01000002">
    <property type="protein sequence ID" value="RGU58505.1"/>
    <property type="molecule type" value="Genomic_DNA"/>
</dbReference>
<dbReference type="Gene3D" id="2.170.130.10">
    <property type="entry name" value="TonB-dependent receptor, plug domain"/>
    <property type="match status" value="1"/>
</dbReference>
<accession>A0A412TX98</accession>
<dbReference type="Pfam" id="PF07660">
    <property type="entry name" value="STN"/>
    <property type="match status" value="1"/>
</dbReference>
<keyword evidence="2 7" id="KW-0813">Transport</keyword>
<feature type="domain" description="Secretin/TonB short N-terminal" evidence="8">
    <location>
        <begin position="68"/>
        <end position="119"/>
    </location>
</feature>
<dbReference type="Gene3D" id="2.40.170.20">
    <property type="entry name" value="TonB-dependent receptor, beta-barrel domain"/>
    <property type="match status" value="1"/>
</dbReference>
<dbReference type="InterPro" id="IPR008969">
    <property type="entry name" value="CarboxyPept-like_regulatory"/>
</dbReference>
<dbReference type="Gene3D" id="3.55.50.30">
    <property type="match status" value="1"/>
</dbReference>
<dbReference type="SUPFAM" id="SSF49464">
    <property type="entry name" value="Carboxypeptidase regulatory domain-like"/>
    <property type="match status" value="1"/>
</dbReference>
<dbReference type="AlphaFoldDB" id="A0A412TX98"/>
<evidence type="ECO:0000256" key="5">
    <source>
        <dbReference type="ARBA" id="ARBA00023136"/>
    </source>
</evidence>
<dbReference type="RefSeq" id="WP_046402859.1">
    <property type="nucleotide sequence ID" value="NZ_JADNGC010000025.1"/>
</dbReference>
<dbReference type="Proteomes" id="UP000284243">
    <property type="component" value="Unassembled WGS sequence"/>
</dbReference>
<dbReference type="InterPro" id="IPR012910">
    <property type="entry name" value="Plug_dom"/>
</dbReference>
<evidence type="ECO:0000256" key="3">
    <source>
        <dbReference type="ARBA" id="ARBA00022452"/>
    </source>
</evidence>
<proteinExistence type="inferred from homology"/>
<comment type="similarity">
    <text evidence="7">Belongs to the TonB-dependent receptor family.</text>
</comment>
<evidence type="ECO:0000256" key="2">
    <source>
        <dbReference type="ARBA" id="ARBA00022448"/>
    </source>
</evidence>
<name>A0A412TX98_9BACT</name>
<keyword evidence="4 7" id="KW-0812">Transmembrane</keyword>
<dbReference type="NCBIfam" id="TIGR04056">
    <property type="entry name" value="OMP_RagA_SusC"/>
    <property type="match status" value="1"/>
</dbReference>
<evidence type="ECO:0000259" key="8">
    <source>
        <dbReference type="SMART" id="SM00965"/>
    </source>
</evidence>
<dbReference type="NCBIfam" id="TIGR04057">
    <property type="entry name" value="SusC_RagA_signa"/>
    <property type="match status" value="1"/>
</dbReference>
<comment type="subcellular location">
    <subcellularLocation>
        <location evidence="1 7">Cell outer membrane</location>
        <topology evidence="1 7">Multi-pass membrane protein</topology>
    </subcellularLocation>
</comment>
<dbReference type="SMART" id="SM00965">
    <property type="entry name" value="STN"/>
    <property type="match status" value="1"/>
</dbReference>
<sequence length="1193" mass="134591">MKKKQIYFSSGGGKLRKMTLIMKMTVIFLLCANLVMATESFGQEKYSFSLNRVTLEEALNQILQNSGYYIVYTVNDIRKIADVSLNMEQVTIEQALDRVLSLNGLKYTVSENAIVIAKDASAVKNLQSEQMKVQGTVRDEKGLPLPGASVYLKAENTLGVTTDIGGHFEFKVPAGLKGKVVLVISFIGMETVEFPLDGREHYEISMKPEITSLDDVLITGYQTISRERATGAFDIVDKRQLEKPASDLSSRLIGTTAGVQATLTEDGKASLEIRGRSSLNANAQPLIVVDGFPVEGGFETINPNDVESVSILKDAAAASIWGARSGNGVIVVTTRKAAKGDKLNVAFNTFLRFRQKIDLDYANPTAASADQIRYEEMIFGKYGVALNEGIFSEDDVAGKCYTWAQIALNEARLGNISEDTKRLRLQELQETDYKDDVYKHLLRNPFLQQYNLSVSGGGERVGVMTSLLYEKDKTHYIGTQDEKYMLNMRMNSDICKWLKLDISGMFQYVKKQNNGAVLHASDENDIAISDLSPYEHLTNRDGSYTHIVRDYYLPAMERLVGNGFPYSDWFYNPLQEIRSRDRSTKDIKARFQAALTLKLWEGLNFSSSLQYEIFNSKRRDLYKEDSWVVKNPVNYYTEYNDATGVVGKSAYPTGQFLDQYTSEMQGYTFRNQVNFNRTFRRHDFNVVLGTELRHRRTTSYTSPRVYGYNDETLTSKLFPNGTGKLAIKDLFGNTITVDDYASTFTFNTDRFFSLYGNAAYTFDNKYTISGSVRTDASNFITDDPKYRYAPFWSVGGMWNLGQESFMSDYLFIDWLRLRLTYGYNGNVDTSTSFKPLVSIGSVENVYKHEITGSIASFGNPELRWEKVGSVDIGIDYSFWGGKLAGKLDYYRKYSKDLIATISISSANGTTSQKLNNAEMLNSGIELEVGSQLDIIGKDIQWYGNVNYAYNLNRIERLFVTDNSAKTYLRGDFKEGENASTIYAWHYAGVNKDGIPCVEEGSSPDGLRPMNTVYDNTSDATGWLRSQGVKVAPHIMGLTTGFKVYNFDLSLIVTGKFGHKFKRSSFNYPTMGTTGTSKIWVHKDVSKLLDGDKAMPPLLTDTEDSNQMYYDSYYTDAMDYLYHNANHIRFQELNLTWHIPEVWLQKIGFRTAAVYGQINNLGLITANKYKNDPEFPEGTVKPERSFIVGVKFNF</sequence>